<accession>A0A183KVX9</accession>
<dbReference type="GO" id="GO:0005634">
    <property type="term" value="C:nucleus"/>
    <property type="evidence" value="ECO:0007669"/>
    <property type="project" value="TreeGrafter"/>
</dbReference>
<gene>
    <name evidence="2" type="ORF">SCUD_LOCUS19222</name>
</gene>
<dbReference type="STRING" id="6186.A0A183KVX9"/>
<evidence type="ECO:0000313" key="2">
    <source>
        <dbReference type="EMBL" id="VDP68427.1"/>
    </source>
</evidence>
<protein>
    <submittedName>
        <fullName evidence="4">Metal-binding protein</fullName>
    </submittedName>
</protein>
<dbReference type="EMBL" id="UZAK01042151">
    <property type="protein sequence ID" value="VDP68427.1"/>
    <property type="molecule type" value="Genomic_DNA"/>
</dbReference>
<dbReference type="WBParaSite" id="SCUD_0001922501-mRNA-1">
    <property type="protein sequence ID" value="SCUD_0001922501-mRNA-1"/>
    <property type="gene ID" value="SCUD_0001922501"/>
</dbReference>
<sequence>LPLPESWRGLRDEQLSSIVGLPDCIFVHSTGFLGVHKTRDGVLQMARLTIKMKENQ</sequence>
<dbReference type="InterPro" id="IPR003226">
    <property type="entry name" value="MYG1_exonuclease"/>
</dbReference>
<evidence type="ECO:0000256" key="1">
    <source>
        <dbReference type="ARBA" id="ARBA00010105"/>
    </source>
</evidence>
<dbReference type="AlphaFoldDB" id="A0A183KVX9"/>
<comment type="similarity">
    <text evidence="1">Belongs to the MYG1 family.</text>
</comment>
<dbReference type="PANTHER" id="PTHR11215">
    <property type="entry name" value="METAL DEPENDENT HYDROLASE - RELATED"/>
    <property type="match status" value="1"/>
</dbReference>
<evidence type="ECO:0000313" key="3">
    <source>
        <dbReference type="Proteomes" id="UP000279833"/>
    </source>
</evidence>
<dbReference type="GO" id="GO:0005737">
    <property type="term" value="C:cytoplasm"/>
    <property type="evidence" value="ECO:0007669"/>
    <property type="project" value="TreeGrafter"/>
</dbReference>
<dbReference type="Pfam" id="PF03690">
    <property type="entry name" value="MYG1_exonuc"/>
    <property type="match status" value="1"/>
</dbReference>
<keyword evidence="3" id="KW-1185">Reference proteome</keyword>
<proteinExistence type="inferred from homology"/>
<reference evidence="4" key="1">
    <citation type="submission" date="2016-06" db="UniProtKB">
        <authorList>
            <consortium name="WormBaseParasite"/>
        </authorList>
    </citation>
    <scope>IDENTIFICATION</scope>
</reference>
<evidence type="ECO:0000313" key="4">
    <source>
        <dbReference type="WBParaSite" id="SCUD_0001922501-mRNA-1"/>
    </source>
</evidence>
<dbReference type="PANTHER" id="PTHR11215:SF1">
    <property type="entry name" value="MYG1 EXONUCLEASE"/>
    <property type="match status" value="1"/>
</dbReference>
<organism evidence="4">
    <name type="scientific">Schistosoma curassoni</name>
    <dbReference type="NCBI Taxonomy" id="6186"/>
    <lineage>
        <taxon>Eukaryota</taxon>
        <taxon>Metazoa</taxon>
        <taxon>Spiralia</taxon>
        <taxon>Lophotrochozoa</taxon>
        <taxon>Platyhelminthes</taxon>
        <taxon>Trematoda</taxon>
        <taxon>Digenea</taxon>
        <taxon>Strigeidida</taxon>
        <taxon>Schistosomatoidea</taxon>
        <taxon>Schistosomatidae</taxon>
        <taxon>Schistosoma</taxon>
    </lineage>
</organism>
<name>A0A183KVX9_9TREM</name>
<reference evidence="2 3" key="2">
    <citation type="submission" date="2018-11" db="EMBL/GenBank/DDBJ databases">
        <authorList>
            <consortium name="Pathogen Informatics"/>
        </authorList>
    </citation>
    <scope>NUCLEOTIDE SEQUENCE [LARGE SCALE GENOMIC DNA]</scope>
    <source>
        <strain evidence="2">Dakar</strain>
        <strain evidence="3">Dakar, Senegal</strain>
    </source>
</reference>
<dbReference type="Proteomes" id="UP000279833">
    <property type="component" value="Unassembled WGS sequence"/>
</dbReference>